<name>A0A0K2T4X0_LEPSM</name>
<sequence>MTILKVNDRMFISM</sequence>
<organism evidence="1">
    <name type="scientific">Lepeophtheirus salmonis</name>
    <name type="common">Salmon louse</name>
    <name type="synonym">Caligus salmonis</name>
    <dbReference type="NCBI Taxonomy" id="72036"/>
    <lineage>
        <taxon>Eukaryota</taxon>
        <taxon>Metazoa</taxon>
        <taxon>Ecdysozoa</taxon>
        <taxon>Arthropoda</taxon>
        <taxon>Crustacea</taxon>
        <taxon>Multicrustacea</taxon>
        <taxon>Hexanauplia</taxon>
        <taxon>Copepoda</taxon>
        <taxon>Siphonostomatoida</taxon>
        <taxon>Caligidae</taxon>
        <taxon>Lepeophtheirus</taxon>
    </lineage>
</organism>
<reference evidence="1" key="1">
    <citation type="submission" date="2014-05" db="EMBL/GenBank/DDBJ databases">
        <authorList>
            <person name="Chronopoulou M."/>
        </authorList>
    </citation>
    <scope>NUCLEOTIDE SEQUENCE</scope>
    <source>
        <tissue evidence="1">Whole organism</tissue>
    </source>
</reference>
<protein>
    <submittedName>
        <fullName evidence="1">Uncharacterized protein</fullName>
    </submittedName>
</protein>
<accession>A0A0K2T4X0</accession>
<dbReference type="EMBL" id="HACA01003130">
    <property type="protein sequence ID" value="CDW20491.1"/>
    <property type="molecule type" value="Transcribed_RNA"/>
</dbReference>
<evidence type="ECO:0000313" key="1">
    <source>
        <dbReference type="EMBL" id="CDW20491.1"/>
    </source>
</evidence>
<proteinExistence type="predicted"/>